<protein>
    <submittedName>
        <fullName evidence="8">Protein kinase domain</fullName>
    </submittedName>
</protein>
<dbReference type="RefSeq" id="WP_006102270.1">
    <property type="nucleotide sequence ID" value="NZ_DS989853.1"/>
</dbReference>
<feature type="region of interest" description="Disordered" evidence="6">
    <location>
        <begin position="285"/>
        <end position="346"/>
    </location>
</feature>
<dbReference type="GO" id="GO:0016020">
    <property type="term" value="C:membrane"/>
    <property type="evidence" value="ECO:0007669"/>
    <property type="project" value="TreeGrafter"/>
</dbReference>
<dbReference type="InterPro" id="IPR011009">
    <property type="entry name" value="Kinase-like_dom_sf"/>
</dbReference>
<keyword evidence="3 8" id="KW-0418">Kinase</keyword>
<dbReference type="GO" id="GO:0004674">
    <property type="term" value="F:protein serine/threonine kinase activity"/>
    <property type="evidence" value="ECO:0007669"/>
    <property type="project" value="InterPro"/>
</dbReference>
<name>B4VUI4_9CYAN</name>
<evidence type="ECO:0000256" key="3">
    <source>
        <dbReference type="ARBA" id="ARBA00022777"/>
    </source>
</evidence>
<dbReference type="OrthoDB" id="581647at2"/>
<dbReference type="PANTHER" id="PTHR24348:SF22">
    <property type="entry name" value="NON-SPECIFIC SERINE_THREONINE PROTEIN KINASE"/>
    <property type="match status" value="1"/>
</dbReference>
<keyword evidence="9" id="KW-1185">Reference proteome</keyword>
<dbReference type="EMBL" id="DS989853">
    <property type="protein sequence ID" value="EDX74425.1"/>
    <property type="molecule type" value="Genomic_DNA"/>
</dbReference>
<dbReference type="STRING" id="118168.MC7420_3949"/>
<dbReference type="AlphaFoldDB" id="B4VUI4"/>
<keyword evidence="4 5" id="KW-0067">ATP-binding</keyword>
<accession>B4VUI4</accession>
<dbReference type="GO" id="GO:0005776">
    <property type="term" value="C:autophagosome"/>
    <property type="evidence" value="ECO:0007669"/>
    <property type="project" value="TreeGrafter"/>
</dbReference>
<dbReference type="GO" id="GO:0000407">
    <property type="term" value="C:phagophore assembly site"/>
    <property type="evidence" value="ECO:0007669"/>
    <property type="project" value="TreeGrafter"/>
</dbReference>
<dbReference type="PROSITE" id="PS00107">
    <property type="entry name" value="PROTEIN_KINASE_ATP"/>
    <property type="match status" value="1"/>
</dbReference>
<feature type="binding site" evidence="5">
    <location>
        <position position="43"/>
    </location>
    <ligand>
        <name>ATP</name>
        <dbReference type="ChEBI" id="CHEBI:30616"/>
    </ligand>
</feature>
<feature type="region of interest" description="Disordered" evidence="6">
    <location>
        <begin position="386"/>
        <end position="409"/>
    </location>
</feature>
<evidence type="ECO:0000256" key="5">
    <source>
        <dbReference type="PROSITE-ProRule" id="PRU10141"/>
    </source>
</evidence>
<dbReference type="Gene3D" id="1.10.510.10">
    <property type="entry name" value="Transferase(Phosphotransferase) domain 1"/>
    <property type="match status" value="1"/>
</dbReference>
<dbReference type="SUPFAM" id="SSF56112">
    <property type="entry name" value="Protein kinase-like (PK-like)"/>
    <property type="match status" value="1"/>
</dbReference>
<dbReference type="HOGENOM" id="CLU_029689_0_1_3"/>
<dbReference type="eggNOG" id="COG0515">
    <property type="taxonomic scope" value="Bacteria"/>
</dbReference>
<dbReference type="GO" id="GO:0005524">
    <property type="term" value="F:ATP binding"/>
    <property type="evidence" value="ECO:0007669"/>
    <property type="project" value="UniProtKB-UniRule"/>
</dbReference>
<dbReference type="Pfam" id="PF00069">
    <property type="entry name" value="Pkinase"/>
    <property type="match status" value="1"/>
</dbReference>
<sequence length="409" mass="45169">MNLKAERTLNQGKYVLSTQLGAGVFSLTYKATDTESGQSVVIKTIGEALRQHPNVNQFKQEFLDIAKRLNYCQHPHLVRVLDYFEDTGYPYLVMEYIPGQTLADVLQAGSLPEAEAINYIRQISDAVKVLHQVELLHRDIQPKNIIRRQDSDRVVLCEVGMLYEFTPGVQQTYASFLSAGYAPPEENTLTPTATPQTDIYALTATFYCLLTGSPPLPAPVRQALLAKEKDRLFPSSSQPASSNLSSPIQQAVKSGLELIPNNRPQTIDTWLKQLPLQESVAIPEPIIPQPVKTQPHSKPYPRKSPKLKTLPSKVTKGQHSKSCPRAKGRSNTQNPVLERREGTRLKTARTKASIPLQALFMTGAIAASAGIGFGCAVRLNQPGEPGSTILHTQQTFPPRSDWPVSESQL</sequence>
<dbReference type="Proteomes" id="UP000003835">
    <property type="component" value="Unassembled WGS sequence"/>
</dbReference>
<dbReference type="InterPro" id="IPR000719">
    <property type="entry name" value="Prot_kinase_dom"/>
</dbReference>
<reference evidence="8 9" key="1">
    <citation type="submission" date="2008-07" db="EMBL/GenBank/DDBJ databases">
        <authorList>
            <person name="Tandeau de Marsac N."/>
            <person name="Ferriera S."/>
            <person name="Johnson J."/>
            <person name="Kravitz S."/>
            <person name="Beeson K."/>
            <person name="Sutton G."/>
            <person name="Rogers Y.-H."/>
            <person name="Friedman R."/>
            <person name="Frazier M."/>
            <person name="Venter J.C."/>
        </authorList>
    </citation>
    <scope>NUCLEOTIDE SEQUENCE [LARGE SCALE GENOMIC DNA]</scope>
    <source>
        <strain evidence="8 9">PCC 7420</strain>
    </source>
</reference>
<proteinExistence type="predicted"/>
<gene>
    <name evidence="8" type="ORF">MC7420_3949</name>
</gene>
<dbReference type="InterPro" id="IPR017441">
    <property type="entry name" value="Protein_kinase_ATP_BS"/>
</dbReference>
<evidence type="ECO:0000256" key="4">
    <source>
        <dbReference type="ARBA" id="ARBA00022840"/>
    </source>
</evidence>
<evidence type="ECO:0000313" key="9">
    <source>
        <dbReference type="Proteomes" id="UP000003835"/>
    </source>
</evidence>
<evidence type="ECO:0000256" key="6">
    <source>
        <dbReference type="SAM" id="MobiDB-lite"/>
    </source>
</evidence>
<keyword evidence="1" id="KW-0808">Transferase</keyword>
<dbReference type="InterPro" id="IPR045269">
    <property type="entry name" value="Atg1-like"/>
</dbReference>
<dbReference type="PANTHER" id="PTHR24348">
    <property type="entry name" value="SERINE/THREONINE-PROTEIN KINASE UNC-51-RELATED"/>
    <property type="match status" value="1"/>
</dbReference>
<evidence type="ECO:0000256" key="2">
    <source>
        <dbReference type="ARBA" id="ARBA00022741"/>
    </source>
</evidence>
<dbReference type="PROSITE" id="PS50011">
    <property type="entry name" value="PROTEIN_KINASE_DOM"/>
    <property type="match status" value="1"/>
</dbReference>
<dbReference type="CDD" id="cd14014">
    <property type="entry name" value="STKc_PknB_like"/>
    <property type="match status" value="1"/>
</dbReference>
<keyword evidence="2 5" id="KW-0547">Nucleotide-binding</keyword>
<organism evidence="8 9">
    <name type="scientific">Coleofasciculus chthonoplastes PCC 7420</name>
    <dbReference type="NCBI Taxonomy" id="118168"/>
    <lineage>
        <taxon>Bacteria</taxon>
        <taxon>Bacillati</taxon>
        <taxon>Cyanobacteriota</taxon>
        <taxon>Cyanophyceae</taxon>
        <taxon>Coleofasciculales</taxon>
        <taxon>Coleofasciculaceae</taxon>
        <taxon>Coleofasciculus</taxon>
    </lineage>
</organism>
<evidence type="ECO:0000256" key="1">
    <source>
        <dbReference type="ARBA" id="ARBA00022679"/>
    </source>
</evidence>
<dbReference type="GO" id="GO:0005829">
    <property type="term" value="C:cytosol"/>
    <property type="evidence" value="ECO:0007669"/>
    <property type="project" value="TreeGrafter"/>
</dbReference>
<feature type="domain" description="Protein kinase" evidence="7">
    <location>
        <begin position="14"/>
        <end position="287"/>
    </location>
</feature>
<evidence type="ECO:0000259" key="7">
    <source>
        <dbReference type="PROSITE" id="PS50011"/>
    </source>
</evidence>
<evidence type="ECO:0000313" key="8">
    <source>
        <dbReference type="EMBL" id="EDX74425.1"/>
    </source>
</evidence>
<feature type="compositionally biased region" description="Basic residues" evidence="6">
    <location>
        <begin position="316"/>
        <end position="328"/>
    </location>
</feature>